<dbReference type="RefSeq" id="WP_105592742.1">
    <property type="nucleotide sequence ID" value="NZ_PDET01000006.1"/>
</dbReference>
<proteinExistence type="predicted"/>
<dbReference type="EMBL" id="PDET01000006">
    <property type="protein sequence ID" value="PRD15487.1"/>
    <property type="molecule type" value="Genomic_DNA"/>
</dbReference>
<keyword evidence="1" id="KW-0472">Membrane</keyword>
<accession>A0A2S9ICH7</accession>
<evidence type="ECO:0000256" key="1">
    <source>
        <dbReference type="SAM" id="Phobius"/>
    </source>
</evidence>
<organism evidence="2 3">
    <name type="scientific">Pantoea coffeiphila</name>
    <dbReference type="NCBI Taxonomy" id="1465635"/>
    <lineage>
        <taxon>Bacteria</taxon>
        <taxon>Pseudomonadati</taxon>
        <taxon>Pseudomonadota</taxon>
        <taxon>Gammaproteobacteria</taxon>
        <taxon>Enterobacterales</taxon>
        <taxon>Erwiniaceae</taxon>
        <taxon>Pantoea</taxon>
    </lineage>
</organism>
<feature type="transmembrane region" description="Helical" evidence="1">
    <location>
        <begin position="22"/>
        <end position="46"/>
    </location>
</feature>
<dbReference type="Pfam" id="PF03929">
    <property type="entry name" value="PepSY_TM"/>
    <property type="match status" value="1"/>
</dbReference>
<comment type="caution">
    <text evidence="2">The sequence shown here is derived from an EMBL/GenBank/DDBJ whole genome shotgun (WGS) entry which is preliminary data.</text>
</comment>
<dbReference type="AlphaFoldDB" id="A0A2S9ICH7"/>
<feature type="transmembrane region" description="Helical" evidence="1">
    <location>
        <begin position="204"/>
        <end position="227"/>
    </location>
</feature>
<name>A0A2S9ICH7_9GAMM</name>
<evidence type="ECO:0000313" key="2">
    <source>
        <dbReference type="EMBL" id="PRD15487.1"/>
    </source>
</evidence>
<dbReference type="PANTHER" id="PTHR34219">
    <property type="entry name" value="IRON-REGULATED INNER MEMBRANE PROTEIN-RELATED"/>
    <property type="match status" value="1"/>
</dbReference>
<evidence type="ECO:0000313" key="3">
    <source>
        <dbReference type="Proteomes" id="UP000239181"/>
    </source>
</evidence>
<keyword evidence="1" id="KW-0812">Transmembrane</keyword>
<dbReference type="Proteomes" id="UP000239181">
    <property type="component" value="Unassembled WGS sequence"/>
</dbReference>
<feature type="transmembrane region" description="Helical" evidence="1">
    <location>
        <begin position="423"/>
        <end position="446"/>
    </location>
</feature>
<dbReference type="OrthoDB" id="9791166at2"/>
<sequence>MSQIKNNDKKTRGAVLEFFRRLHFYIGLFVGPFIFVAALTGTLYVFSTQIESRLYAHELTTQPAGEAHSLADQISAARAYAGEDTRIYAVRPAPGRTDTTRVQFVDPVLGSSESRAVFVDPYSLEIRGDLTVYGSSGSLPLRKWIDQVHRGLLLGDTGRLYSELAASWMWVAAVGGVALWWLGRPKRRLKKAQGRMAASRRLHITLGLFLLAGLLMFSATGLTWSQWAGGNIDKMRSAFNWLTPQVRTTLDTHAVSPAPADPHAEHHMSMAGMVMPSAEDNTWQQVLASARRAGIDAPKVEIRGPKSEGKAWTVAEAQARWPSQVDVVAIDPRDMRIVDRVYFDQYPLAAKLTRWGIDFHMGLLFGLANQLLLTAFGIGVCVMILLGYRMWWLRRPTAPADNVASSLLHAWLRLPMRWRIGSLLVTSALGWCLPVMGASLLAFLLIDVARWQQQKRQVSQLA</sequence>
<keyword evidence="3" id="KW-1185">Reference proteome</keyword>
<gene>
    <name evidence="2" type="ORF">CQW29_10800</name>
</gene>
<feature type="transmembrane region" description="Helical" evidence="1">
    <location>
        <begin position="363"/>
        <end position="386"/>
    </location>
</feature>
<feature type="transmembrane region" description="Helical" evidence="1">
    <location>
        <begin position="165"/>
        <end position="183"/>
    </location>
</feature>
<dbReference type="InterPro" id="IPR005625">
    <property type="entry name" value="PepSY-ass_TM"/>
</dbReference>
<evidence type="ECO:0008006" key="4">
    <source>
        <dbReference type="Google" id="ProtNLM"/>
    </source>
</evidence>
<reference evidence="2 3" key="1">
    <citation type="submission" date="2017-10" db="EMBL/GenBank/DDBJ databases">
        <title>Draft genome of two endophytic bacteria isolated from 'guarana' Paullinia cupana (Mart.) Ducke.</title>
        <authorList>
            <person name="Siqueira K.A."/>
            <person name="Liotti R.G."/>
            <person name="Mendes T.A."/>
            <person name="Soares M.A."/>
        </authorList>
    </citation>
    <scope>NUCLEOTIDE SEQUENCE [LARGE SCALE GENOMIC DNA]</scope>
    <source>
        <strain evidence="2 3">342</strain>
    </source>
</reference>
<keyword evidence="1" id="KW-1133">Transmembrane helix</keyword>
<protein>
    <recommendedName>
        <fullName evidence="4">PepSY domain-containing protein</fullName>
    </recommendedName>
</protein>
<dbReference type="PANTHER" id="PTHR34219:SF1">
    <property type="entry name" value="PEPSY DOMAIN-CONTAINING PROTEIN"/>
    <property type="match status" value="1"/>
</dbReference>